<dbReference type="InterPro" id="IPR035979">
    <property type="entry name" value="RBD_domain_sf"/>
</dbReference>
<feature type="compositionally biased region" description="Basic residues" evidence="5">
    <location>
        <begin position="642"/>
        <end position="665"/>
    </location>
</feature>
<dbReference type="GO" id="GO:0003723">
    <property type="term" value="F:RNA binding"/>
    <property type="evidence" value="ECO:0007669"/>
    <property type="project" value="UniProtKB-UniRule"/>
</dbReference>
<evidence type="ECO:0000256" key="5">
    <source>
        <dbReference type="SAM" id="MobiDB-lite"/>
    </source>
</evidence>
<evidence type="ECO:0000256" key="3">
    <source>
        <dbReference type="ARBA" id="ARBA00023242"/>
    </source>
</evidence>
<accession>A0A443QYJ0</accession>
<evidence type="ECO:0000256" key="2">
    <source>
        <dbReference type="ARBA" id="ARBA00022884"/>
    </source>
</evidence>
<dbReference type="InterPro" id="IPR012677">
    <property type="entry name" value="Nucleotide-bd_a/b_plait_sf"/>
</dbReference>
<evidence type="ECO:0000313" key="8">
    <source>
        <dbReference type="Proteomes" id="UP000285301"/>
    </source>
</evidence>
<feature type="compositionally biased region" description="Basic residues" evidence="5">
    <location>
        <begin position="618"/>
        <end position="627"/>
    </location>
</feature>
<dbReference type="PANTHER" id="PTHR48029:SF1">
    <property type="entry name" value="NUCLEOLAR PROTEIN 8"/>
    <property type="match status" value="1"/>
</dbReference>
<feature type="region of interest" description="Disordered" evidence="5">
    <location>
        <begin position="618"/>
        <end position="665"/>
    </location>
</feature>
<proteinExistence type="predicted"/>
<evidence type="ECO:0000256" key="4">
    <source>
        <dbReference type="PROSITE-ProRule" id="PRU00176"/>
    </source>
</evidence>
<comment type="subcellular location">
    <subcellularLocation>
        <location evidence="1">Nucleus</location>
        <location evidence="1">Nucleolus</location>
    </subcellularLocation>
</comment>
<sequence>MSSEKSHVSNAKEANESSSKELLSLEANASVSTPDCLLITKEAKRQRIAPPVEPKTEKIESCLLNKVKAFLNEAQQNEANGELDSKENACETRDDVEIEMNLLLFECDSSADDDEESDTSESEESSDSDETEKVLKMNCKRLYVGNLSQIVTESDLKDLFSKFGEVRDVEIKVKNVDEKQKTFAYVDLQIEDHSVPSLIKRLNTSKWKGNEITVQVAKESFLQRLAKEREETKASLSQCSVNEHSNSTVKIKPKLSSEQTFSSVKSQVLPDRSSNETSLSSKSIHISTVTKSKQKEDNEKRLETLRAKSEQQRKQQSLVQAALKATNLPNRKLVFEDTIASTKEAKKVETKKLTLFEDNEDNENTLFDLPSHTKLDNKKQKKLIEMQSNFAHDSRFKISEKFLEESDSEEEVAENNQIDETEKNISILEEVLGKSVRFEPKEKNKGEEVSDSFFMPRFDPLKPDSEKYERKRQKTEVQESEKTNEEHAESEPVVSKERFYEVSSKLKDIWGKQDDSTDNFTLSKALILPATEELSSHENDNIFKSSNVAKNTSKTVINNIDTTANKSIKSFAETEKFFFNDDDKRFHEDSFFRPELIQKSEKEWHIHRKAMIECLAKRRRHLKKKEKAKKEADEADKQSTNNRKRFRMKQKKSFNRSKRLQAKRK</sequence>
<dbReference type="OrthoDB" id="6515825at2759"/>
<keyword evidence="2 4" id="KW-0694">RNA-binding</keyword>
<evidence type="ECO:0000256" key="1">
    <source>
        <dbReference type="ARBA" id="ARBA00004604"/>
    </source>
</evidence>
<feature type="compositionally biased region" description="Acidic residues" evidence="5">
    <location>
        <begin position="110"/>
        <end position="130"/>
    </location>
</feature>
<dbReference type="SUPFAM" id="SSF54928">
    <property type="entry name" value="RNA-binding domain, RBD"/>
    <property type="match status" value="1"/>
</dbReference>
<dbReference type="InterPro" id="IPR000504">
    <property type="entry name" value="RRM_dom"/>
</dbReference>
<keyword evidence="3" id="KW-0539">Nucleus</keyword>
<feature type="domain" description="RRM" evidence="6">
    <location>
        <begin position="140"/>
        <end position="219"/>
    </location>
</feature>
<gene>
    <name evidence="7" type="ORF">B4U79_17813</name>
</gene>
<dbReference type="SMART" id="SM00360">
    <property type="entry name" value="RRM"/>
    <property type="match status" value="1"/>
</dbReference>
<dbReference type="InterPro" id="IPR034138">
    <property type="entry name" value="NOP8_RRM"/>
</dbReference>
<dbReference type="CDD" id="cd12226">
    <property type="entry name" value="RRM_NOL8"/>
    <property type="match status" value="1"/>
</dbReference>
<dbReference type="Proteomes" id="UP000285301">
    <property type="component" value="Unassembled WGS sequence"/>
</dbReference>
<feature type="region of interest" description="Disordered" evidence="5">
    <location>
        <begin position="262"/>
        <end position="298"/>
    </location>
</feature>
<evidence type="ECO:0000259" key="6">
    <source>
        <dbReference type="PROSITE" id="PS50102"/>
    </source>
</evidence>
<dbReference type="GO" id="GO:0005730">
    <property type="term" value="C:nucleolus"/>
    <property type="evidence" value="ECO:0007669"/>
    <property type="project" value="UniProtKB-SubCell"/>
</dbReference>
<protein>
    <submittedName>
        <fullName evidence="7">Putative RNA-binding protein CG14230-like protein</fullName>
    </submittedName>
</protein>
<name>A0A443QYJ0_9ACAR</name>
<organism evidence="7 8">
    <name type="scientific">Dinothrombium tinctorium</name>
    <dbReference type="NCBI Taxonomy" id="1965070"/>
    <lineage>
        <taxon>Eukaryota</taxon>
        <taxon>Metazoa</taxon>
        <taxon>Ecdysozoa</taxon>
        <taxon>Arthropoda</taxon>
        <taxon>Chelicerata</taxon>
        <taxon>Arachnida</taxon>
        <taxon>Acari</taxon>
        <taxon>Acariformes</taxon>
        <taxon>Trombidiformes</taxon>
        <taxon>Prostigmata</taxon>
        <taxon>Anystina</taxon>
        <taxon>Parasitengona</taxon>
        <taxon>Trombidioidea</taxon>
        <taxon>Trombidiidae</taxon>
        <taxon>Dinothrombium</taxon>
    </lineage>
</organism>
<feature type="region of interest" description="Disordered" evidence="5">
    <location>
        <begin position="439"/>
        <end position="494"/>
    </location>
</feature>
<feature type="compositionally biased region" description="Polar residues" evidence="5">
    <location>
        <begin position="275"/>
        <end position="291"/>
    </location>
</feature>
<feature type="region of interest" description="Disordered" evidence="5">
    <location>
        <begin position="110"/>
        <end position="132"/>
    </location>
</feature>
<dbReference type="PROSITE" id="PS50102">
    <property type="entry name" value="RRM"/>
    <property type="match status" value="1"/>
</dbReference>
<feature type="compositionally biased region" description="Basic and acidic residues" evidence="5">
    <location>
        <begin position="439"/>
        <end position="448"/>
    </location>
</feature>
<dbReference type="Pfam" id="PF00076">
    <property type="entry name" value="RRM_1"/>
    <property type="match status" value="1"/>
</dbReference>
<feature type="compositionally biased region" description="Basic and acidic residues" evidence="5">
    <location>
        <begin position="628"/>
        <end position="637"/>
    </location>
</feature>
<comment type="caution">
    <text evidence="7">The sequence shown here is derived from an EMBL/GenBank/DDBJ whole genome shotgun (WGS) entry which is preliminary data.</text>
</comment>
<feature type="compositionally biased region" description="Basic and acidic residues" evidence="5">
    <location>
        <begin position="459"/>
        <end position="494"/>
    </location>
</feature>
<dbReference type="EMBL" id="NCKU01003153">
    <property type="protein sequence ID" value="RWS08068.1"/>
    <property type="molecule type" value="Genomic_DNA"/>
</dbReference>
<dbReference type="Gene3D" id="3.30.70.330">
    <property type="match status" value="1"/>
</dbReference>
<keyword evidence="8" id="KW-1185">Reference proteome</keyword>
<reference evidence="7 8" key="1">
    <citation type="journal article" date="2018" name="Gigascience">
        <title>Genomes of trombidid mites reveal novel predicted allergens and laterally-transferred genes associated with secondary metabolism.</title>
        <authorList>
            <person name="Dong X."/>
            <person name="Chaisiri K."/>
            <person name="Xia D."/>
            <person name="Armstrong S.D."/>
            <person name="Fang Y."/>
            <person name="Donnelly M.J."/>
            <person name="Kadowaki T."/>
            <person name="McGarry J.W."/>
            <person name="Darby A.C."/>
            <person name="Makepeace B.L."/>
        </authorList>
    </citation>
    <scope>NUCLEOTIDE SEQUENCE [LARGE SCALE GENOMIC DNA]</scope>
    <source>
        <strain evidence="7">UoL-WK</strain>
    </source>
</reference>
<dbReference type="PANTHER" id="PTHR48029">
    <property type="entry name" value="NUCLEOLAR PROTEIN 8"/>
    <property type="match status" value="1"/>
</dbReference>
<dbReference type="AlphaFoldDB" id="A0A443QYJ0"/>
<feature type="region of interest" description="Disordered" evidence="5">
    <location>
        <begin position="1"/>
        <end position="21"/>
    </location>
</feature>
<evidence type="ECO:0000313" key="7">
    <source>
        <dbReference type="EMBL" id="RWS08068.1"/>
    </source>
</evidence>
<dbReference type="STRING" id="1965070.A0A443QYJ0"/>